<keyword evidence="15" id="KW-0539">Nucleus</keyword>
<dbReference type="Proteomes" id="UP001177003">
    <property type="component" value="Chromosome 2"/>
</dbReference>
<evidence type="ECO:0000256" key="7">
    <source>
        <dbReference type="ARBA" id="ARBA00022763"/>
    </source>
</evidence>
<dbReference type="GO" id="GO:0006289">
    <property type="term" value="P:nucleotide-excision repair"/>
    <property type="evidence" value="ECO:0007669"/>
    <property type="project" value="TreeGrafter"/>
</dbReference>
<dbReference type="InterPro" id="IPR045028">
    <property type="entry name" value="DinG/Rad3-like"/>
</dbReference>
<dbReference type="InterPro" id="IPR010614">
    <property type="entry name" value="RAD3-like_helicase_DEAD"/>
</dbReference>
<dbReference type="GO" id="GO:0005524">
    <property type="term" value="F:ATP binding"/>
    <property type="evidence" value="ECO:0007669"/>
    <property type="project" value="UniProtKB-KW"/>
</dbReference>
<dbReference type="Pfam" id="PF13307">
    <property type="entry name" value="Helicase_C_2"/>
    <property type="match status" value="1"/>
</dbReference>
<dbReference type="InterPro" id="IPR014013">
    <property type="entry name" value="Helic_SF1/SF2_ATP-bd_DinG/Rad3"/>
</dbReference>
<keyword evidence="10" id="KW-0067">ATP-binding</keyword>
<dbReference type="PANTHER" id="PTHR11472:SF47">
    <property type="entry name" value="FANCONI ANEMIA GROUP J PROTEIN"/>
    <property type="match status" value="1"/>
</dbReference>
<dbReference type="GO" id="GO:0046872">
    <property type="term" value="F:metal ion binding"/>
    <property type="evidence" value="ECO:0007669"/>
    <property type="project" value="UniProtKB-KW"/>
</dbReference>
<dbReference type="Gene3D" id="3.40.50.300">
    <property type="entry name" value="P-loop containing nucleotide triphosphate hydrolases"/>
    <property type="match status" value="2"/>
</dbReference>
<dbReference type="PROSITE" id="PS51193">
    <property type="entry name" value="HELICASE_ATP_BIND_2"/>
    <property type="match status" value="1"/>
</dbReference>
<keyword evidence="4" id="KW-0004">4Fe-4S</keyword>
<keyword evidence="7" id="KW-0227">DNA damage</keyword>
<evidence type="ECO:0000256" key="15">
    <source>
        <dbReference type="ARBA" id="ARBA00023242"/>
    </source>
</evidence>
<dbReference type="InterPro" id="IPR006555">
    <property type="entry name" value="ATP-dep_Helicase_C"/>
</dbReference>
<keyword evidence="8" id="KW-0378">Hydrolase</keyword>
<organism evidence="19 20">
    <name type="scientific">Lactuca saligna</name>
    <name type="common">Willowleaf lettuce</name>
    <dbReference type="NCBI Taxonomy" id="75948"/>
    <lineage>
        <taxon>Eukaryota</taxon>
        <taxon>Viridiplantae</taxon>
        <taxon>Streptophyta</taxon>
        <taxon>Embryophyta</taxon>
        <taxon>Tracheophyta</taxon>
        <taxon>Spermatophyta</taxon>
        <taxon>Magnoliopsida</taxon>
        <taxon>eudicotyledons</taxon>
        <taxon>Gunneridae</taxon>
        <taxon>Pentapetalae</taxon>
        <taxon>asterids</taxon>
        <taxon>campanulids</taxon>
        <taxon>Asterales</taxon>
        <taxon>Asteraceae</taxon>
        <taxon>Cichorioideae</taxon>
        <taxon>Cichorieae</taxon>
        <taxon>Lactucinae</taxon>
        <taxon>Lactuca</taxon>
    </lineage>
</organism>
<reference evidence="19" key="1">
    <citation type="submission" date="2023-04" db="EMBL/GenBank/DDBJ databases">
        <authorList>
            <person name="Vijverberg K."/>
            <person name="Xiong W."/>
            <person name="Schranz E."/>
        </authorList>
    </citation>
    <scope>NUCLEOTIDE SEQUENCE</scope>
</reference>
<evidence type="ECO:0000313" key="20">
    <source>
        <dbReference type="Proteomes" id="UP001177003"/>
    </source>
</evidence>
<dbReference type="PANTHER" id="PTHR11472">
    <property type="entry name" value="DNA REPAIR DEAD HELICASE RAD3/XP-D SUBFAMILY MEMBER"/>
    <property type="match status" value="1"/>
</dbReference>
<keyword evidence="6" id="KW-0547">Nucleotide-binding</keyword>
<keyword evidence="11" id="KW-0408">Iron</keyword>
<evidence type="ECO:0000256" key="11">
    <source>
        <dbReference type="ARBA" id="ARBA00023004"/>
    </source>
</evidence>
<name>A0AA35VPR0_LACSI</name>
<feature type="region of interest" description="Disordered" evidence="17">
    <location>
        <begin position="1"/>
        <end position="31"/>
    </location>
</feature>
<dbReference type="GO" id="GO:1990918">
    <property type="term" value="P:double-strand break repair involved in meiotic recombination"/>
    <property type="evidence" value="ECO:0007669"/>
    <property type="project" value="TreeGrafter"/>
</dbReference>
<dbReference type="Pfam" id="PF06733">
    <property type="entry name" value="DEAD_2"/>
    <property type="match status" value="1"/>
</dbReference>
<dbReference type="InterPro" id="IPR006554">
    <property type="entry name" value="Helicase-like_DEXD_c2"/>
</dbReference>
<keyword evidence="9" id="KW-0347">Helicase</keyword>
<evidence type="ECO:0000256" key="9">
    <source>
        <dbReference type="ARBA" id="ARBA00022806"/>
    </source>
</evidence>
<accession>A0AA35VPR0</accession>
<dbReference type="InterPro" id="IPR027417">
    <property type="entry name" value="P-loop_NTPase"/>
</dbReference>
<evidence type="ECO:0000256" key="4">
    <source>
        <dbReference type="ARBA" id="ARBA00022485"/>
    </source>
</evidence>
<dbReference type="FunFam" id="3.40.50.300:FF:000731">
    <property type="entry name" value="Fanconi anemia group J protein homolog"/>
    <property type="match status" value="1"/>
</dbReference>
<evidence type="ECO:0000256" key="10">
    <source>
        <dbReference type="ARBA" id="ARBA00022840"/>
    </source>
</evidence>
<sequence length="1248" mass="139306">MRANHRRKSTYTGEAMSSYSLPASNPNPKPSKKNVIHIGGIPIEFPYQPYGSQLAYMGRVIATLDRAQRDGHFHALLESPTGTGKSLSLLCSVLAWQKNQQLKSLLGNISQSKPDPEAMVDPLGRGGGFVPEMEPSGNNVVPTFSETHNTEQKKKRGPIIYYATRTHSQISQVVSEFRKTSYRVPMAVLASRKRYCTNAKVRGQDNIDEKCKLLLKERGQNKCGCPEFLNAKKIRAHPSVKKGGCYELHDIEDLVKVGQMVEGCSYFGAQAMAEVAQIVFCPYSYIINPQIRKAMELDVKGNIIILDEAHNIEDIARDAGSVDAEEVVLLQLQMELENLCHSDRVTQADQVEIYQPLCEMMEGIISWIRRKKNSLGKHSFQHNASCWTGDKALKELEEASISKQCFPILQECATKAIKIATDADLEVDHLSGMPSTVLEGLFSSLTYFFSEDGAHICDYQLVLQCRIKGDAGVDGDDWPCTLSLWCLNPALVFKNIADASLSVILTSGTLSPMSSFQSELGVQFGTSLEAPHVINVESQLWAGVIHSGPGNYPLNASYKTSEGYGFQDALGTSLEEICKVVPGGCLVFFPSYKLMDKLRSRWFETGQWTRLNAQKPVFVEPRGSQDDFEQVLSGYYDSIRGKKLAIGNGRRRVKKVEAISCSKGNDKKGATFLAVCRGKVSEGIDFSDDNARVVIIIGIPFPNVFDIQVAEKKRYNDTFKSSKNLLSGSEWYCQQAFRALNQAAGRCIRHRSDYGAIIFLDERFRQERNLTYISKWIRKSIRHYDNFDRSLEGLKSFFKNIKVENDTKQIVDVEVIDVEEPRNLFTEMMNHKIISNPKPKGRRSMSDAVISPPEILTNKIKKFPVTSKKFHCPSPKTESRPQETIIRGVKKSDSNIGITYTDSKGDLETQNRFPSPPSLNISHDDDFDLTIVHETPRNDDNALDHEYEPPIVKETPLKNSYTATLESVSESTIIQSNFPTRSFSSPCSTSASECMNTTTTPPKKQQIPQTTSPLDSSVNSHFHKRRKSSAFASVKMSRFDSPKPKPTFPVKETMNFGDETKKDLKISCSLCKNPLGLAENDYSVPCSLMSLSKVHLVSCWKGREKGGTSVAVVVSDISCVDGRIWKSSGDEGIWSKEDGCVFNTAFCPFCSDQDNCLGLHVVATDSSNVQLLNKVLFYSDRLEIQHIHTSTTNKEESPSSVTSLSESVLQNPFEKFAYTSPQTNSIGWRTTKSKMRLPKKVLVSTTKY</sequence>
<evidence type="ECO:0000256" key="2">
    <source>
        <dbReference type="ARBA" id="ARBA00004123"/>
    </source>
</evidence>
<evidence type="ECO:0000256" key="14">
    <source>
        <dbReference type="ARBA" id="ARBA00023235"/>
    </source>
</evidence>
<proteinExistence type="inferred from homology"/>
<dbReference type="SUPFAM" id="SSF52540">
    <property type="entry name" value="P-loop containing nucleoside triphosphate hydrolases"/>
    <property type="match status" value="1"/>
</dbReference>
<dbReference type="SMART" id="SM00488">
    <property type="entry name" value="DEXDc2"/>
    <property type="match status" value="1"/>
</dbReference>
<keyword evidence="20" id="KW-1185">Reference proteome</keyword>
<feature type="domain" description="Helicase ATP-binding" evidence="18">
    <location>
        <begin position="39"/>
        <end position="357"/>
    </location>
</feature>
<feature type="region of interest" description="Disordered" evidence="17">
    <location>
        <begin position="993"/>
        <end position="1020"/>
    </location>
</feature>
<dbReference type="AlphaFoldDB" id="A0AA35VPR0"/>
<dbReference type="GO" id="GO:0005634">
    <property type="term" value="C:nucleus"/>
    <property type="evidence" value="ECO:0007669"/>
    <property type="project" value="UniProtKB-SubCell"/>
</dbReference>
<keyword evidence="12" id="KW-0411">Iron-sulfur</keyword>
<evidence type="ECO:0000256" key="13">
    <source>
        <dbReference type="ARBA" id="ARBA00023204"/>
    </source>
</evidence>
<evidence type="ECO:0000313" key="19">
    <source>
        <dbReference type="EMBL" id="CAI9270340.1"/>
    </source>
</evidence>
<evidence type="ECO:0000256" key="3">
    <source>
        <dbReference type="ARBA" id="ARBA00008792"/>
    </source>
</evidence>
<dbReference type="SMART" id="SM00491">
    <property type="entry name" value="HELICc2"/>
    <property type="match status" value="1"/>
</dbReference>
<keyword evidence="5" id="KW-0479">Metal-binding</keyword>
<feature type="compositionally biased region" description="Low complexity" evidence="17">
    <location>
        <begin position="997"/>
        <end position="1011"/>
    </location>
</feature>
<dbReference type="CDD" id="cd18788">
    <property type="entry name" value="SF2_C_XPD"/>
    <property type="match status" value="1"/>
</dbReference>
<feature type="compositionally biased region" description="Polar residues" evidence="17">
    <location>
        <begin position="10"/>
        <end position="23"/>
    </location>
</feature>
<comment type="similarity">
    <text evidence="3">Belongs to the DEAD box helicase family. DEAH subfamily.</text>
</comment>
<dbReference type="GO" id="GO:0003678">
    <property type="term" value="F:DNA helicase activity"/>
    <property type="evidence" value="ECO:0007669"/>
    <property type="project" value="InterPro"/>
</dbReference>
<keyword evidence="13" id="KW-0234">DNA repair</keyword>
<evidence type="ECO:0000256" key="8">
    <source>
        <dbReference type="ARBA" id="ARBA00022801"/>
    </source>
</evidence>
<evidence type="ECO:0000256" key="1">
    <source>
        <dbReference type="ARBA" id="ARBA00001966"/>
    </source>
</evidence>
<comment type="cofactor">
    <cofactor evidence="1">
        <name>[4Fe-4S] cluster</name>
        <dbReference type="ChEBI" id="CHEBI:49883"/>
    </cofactor>
</comment>
<evidence type="ECO:0000256" key="17">
    <source>
        <dbReference type="SAM" id="MobiDB-lite"/>
    </source>
</evidence>
<evidence type="ECO:0000256" key="12">
    <source>
        <dbReference type="ARBA" id="ARBA00023014"/>
    </source>
</evidence>
<evidence type="ECO:0000256" key="5">
    <source>
        <dbReference type="ARBA" id="ARBA00022723"/>
    </source>
</evidence>
<dbReference type="GO" id="GO:0003677">
    <property type="term" value="F:DNA binding"/>
    <property type="evidence" value="ECO:0007669"/>
    <property type="project" value="InterPro"/>
</dbReference>
<dbReference type="EMBL" id="OX465078">
    <property type="protein sequence ID" value="CAI9270340.1"/>
    <property type="molecule type" value="Genomic_DNA"/>
</dbReference>
<evidence type="ECO:0000256" key="6">
    <source>
        <dbReference type="ARBA" id="ARBA00022741"/>
    </source>
</evidence>
<evidence type="ECO:0000259" key="18">
    <source>
        <dbReference type="PROSITE" id="PS51193"/>
    </source>
</evidence>
<keyword evidence="14" id="KW-0413">Isomerase</keyword>
<protein>
    <recommendedName>
        <fullName evidence="16">DNA 5'-3' helicase FANCJ</fullName>
    </recommendedName>
</protein>
<comment type="subcellular location">
    <subcellularLocation>
        <location evidence="2">Nucleus</location>
    </subcellularLocation>
</comment>
<gene>
    <name evidence="19" type="ORF">LSALG_LOCUS10659</name>
</gene>
<dbReference type="GO" id="GO:0051539">
    <property type="term" value="F:4 iron, 4 sulfur cluster binding"/>
    <property type="evidence" value="ECO:0007669"/>
    <property type="project" value="UniProtKB-KW"/>
</dbReference>
<evidence type="ECO:0000256" key="16">
    <source>
        <dbReference type="ARBA" id="ARBA00082714"/>
    </source>
</evidence>
<dbReference type="GO" id="GO:0016818">
    <property type="term" value="F:hydrolase activity, acting on acid anhydrides, in phosphorus-containing anhydrides"/>
    <property type="evidence" value="ECO:0007669"/>
    <property type="project" value="InterPro"/>
</dbReference>